<keyword evidence="2" id="KW-0479">Metal-binding</keyword>
<protein>
    <submittedName>
        <fullName evidence="7">Ribonuclease H-like domain-containing protein</fullName>
    </submittedName>
</protein>
<dbReference type="PANTHER" id="PTHR46481:SF10">
    <property type="entry name" value="ZINC FINGER BED DOMAIN-CONTAINING PROTEIN 39"/>
    <property type="match status" value="1"/>
</dbReference>
<dbReference type="SUPFAM" id="SSF53098">
    <property type="entry name" value="Ribonuclease H-like"/>
    <property type="match status" value="1"/>
</dbReference>
<evidence type="ECO:0000256" key="5">
    <source>
        <dbReference type="ARBA" id="ARBA00023242"/>
    </source>
</evidence>
<dbReference type="PANTHER" id="PTHR46481">
    <property type="entry name" value="ZINC FINGER BED DOMAIN-CONTAINING PROTEIN 4"/>
    <property type="match status" value="1"/>
</dbReference>
<keyword evidence="8" id="KW-1185">Reference proteome</keyword>
<dbReference type="GO" id="GO:0008270">
    <property type="term" value="F:zinc ion binding"/>
    <property type="evidence" value="ECO:0007669"/>
    <property type="project" value="UniProtKB-KW"/>
</dbReference>
<dbReference type="OrthoDB" id="3236755at2759"/>
<evidence type="ECO:0000313" key="8">
    <source>
        <dbReference type="Proteomes" id="UP000521943"/>
    </source>
</evidence>
<keyword evidence="4" id="KW-0862">Zinc</keyword>
<comment type="subcellular location">
    <subcellularLocation>
        <location evidence="1">Nucleus</location>
    </subcellularLocation>
</comment>
<dbReference type="InterPro" id="IPR052035">
    <property type="entry name" value="ZnF_BED_domain_contain"/>
</dbReference>
<comment type="caution">
    <text evidence="7">The sequence shown here is derived from an EMBL/GenBank/DDBJ whole genome shotgun (WGS) entry which is preliminary data.</text>
</comment>
<evidence type="ECO:0000256" key="6">
    <source>
        <dbReference type="SAM" id="MobiDB-lite"/>
    </source>
</evidence>
<keyword evidence="3" id="KW-0863">Zinc-finger</keyword>
<keyword evidence="5" id="KW-0539">Nucleus</keyword>
<name>A0A8H6M858_9AGAR</name>
<dbReference type="EMBL" id="JACGCI010000025">
    <property type="protein sequence ID" value="KAF6756529.1"/>
    <property type="molecule type" value="Genomic_DNA"/>
</dbReference>
<proteinExistence type="predicted"/>
<dbReference type="AlphaFoldDB" id="A0A8H6M858"/>
<accession>A0A8H6M858</accession>
<evidence type="ECO:0000256" key="2">
    <source>
        <dbReference type="ARBA" id="ARBA00022723"/>
    </source>
</evidence>
<dbReference type="Proteomes" id="UP000521943">
    <property type="component" value="Unassembled WGS sequence"/>
</dbReference>
<organism evidence="7 8">
    <name type="scientific">Ephemerocybe angulata</name>
    <dbReference type="NCBI Taxonomy" id="980116"/>
    <lineage>
        <taxon>Eukaryota</taxon>
        <taxon>Fungi</taxon>
        <taxon>Dikarya</taxon>
        <taxon>Basidiomycota</taxon>
        <taxon>Agaricomycotina</taxon>
        <taxon>Agaricomycetes</taxon>
        <taxon>Agaricomycetidae</taxon>
        <taxon>Agaricales</taxon>
        <taxon>Agaricineae</taxon>
        <taxon>Psathyrellaceae</taxon>
        <taxon>Ephemerocybe</taxon>
    </lineage>
</organism>
<evidence type="ECO:0000256" key="4">
    <source>
        <dbReference type="ARBA" id="ARBA00022833"/>
    </source>
</evidence>
<feature type="compositionally biased region" description="Polar residues" evidence="6">
    <location>
        <begin position="140"/>
        <end position="159"/>
    </location>
</feature>
<evidence type="ECO:0000256" key="3">
    <source>
        <dbReference type="ARBA" id="ARBA00022771"/>
    </source>
</evidence>
<evidence type="ECO:0000313" key="7">
    <source>
        <dbReference type="EMBL" id="KAF6756529.1"/>
    </source>
</evidence>
<sequence>MPELETTESKLAHLKCYLRDLPKAYPEVPADAPAQGLLYFTYDPEWAKDIGILGAVNRSLECALTEYLPRNDKGIFFVKHRGPAMEALATVLEYWLKDYPDDVILLKWLTDSLNSAKSAYKYHGVPLPVLKHKSLSTAAPTSTVPKKTTAPQAAMTQKKLTVEKRRDTKTLEDWDDPKYEDVPEPVDTRNGGAKTTPILFQVSRRCQQKMPDGSLAEATRWRCIASAACNITWGGKSRDKGRILLHAGKCTYNGVWKDKVEKYAVKEDPVLAKGLKLDLKKRGKRDREDDTEDEDEDSDDATPAAKRHQSLPTVDADSGALTQPKLATVSLAEGKKILQGKVNRALVPFIVACGLPSSLVGNRLFIEFIATLNKQYQAPSRSTLEEKLIPNYAKNVRQAVLEFLQTQRNLTITYDGGKLIRKKFWSVHATTAHRQSFCLQLDDDLCNIPEFKPTITDLRSLLSLMSSSTFTRDLFDAERKEMGIAKGLLTMSDTRFGSVFWSIDSVLVGYPALKRVGTDMTNGLEEDSKVRELFGDEDTAHEFEKMLKRLHALLLPFARSIQCLEGREITPADPYRYWLAITAQVHDLIITDDALSRPRYSKETKEEIRRIANHRFSDLIENEASGNVYLTAFFLDPDNRAATIYSKPNPLVVTPVVLTAGAGGAAPKARLKEEAGIVSRVGESLLKIMRREYDWAYYAKESGSLSVDVDKAKENMKEVNPYLASYTPREALELLKTQLPAYERGDPPFNRKREDDESLRDWWFSLRRFPEAKVLAALAIKIFSTTPTSIVDERAMSIIKWINTTRRNRQLVGTVDDHLAIHTFVNMDKTVRESGGLTNLVN</sequence>
<feature type="region of interest" description="Disordered" evidence="6">
    <location>
        <begin position="140"/>
        <end position="161"/>
    </location>
</feature>
<feature type="compositionally biased region" description="Acidic residues" evidence="6">
    <location>
        <begin position="289"/>
        <end position="300"/>
    </location>
</feature>
<gene>
    <name evidence="7" type="ORF">DFP72DRAFT_810368</name>
</gene>
<feature type="region of interest" description="Disordered" evidence="6">
    <location>
        <begin position="173"/>
        <end position="194"/>
    </location>
</feature>
<feature type="region of interest" description="Disordered" evidence="6">
    <location>
        <begin position="281"/>
        <end position="317"/>
    </location>
</feature>
<dbReference type="InterPro" id="IPR012337">
    <property type="entry name" value="RNaseH-like_sf"/>
</dbReference>
<dbReference type="GO" id="GO:0005634">
    <property type="term" value="C:nucleus"/>
    <property type="evidence" value="ECO:0007669"/>
    <property type="project" value="UniProtKB-SubCell"/>
</dbReference>
<evidence type="ECO:0000256" key="1">
    <source>
        <dbReference type="ARBA" id="ARBA00004123"/>
    </source>
</evidence>
<reference evidence="7 8" key="1">
    <citation type="submission" date="2020-07" db="EMBL/GenBank/DDBJ databases">
        <title>Comparative genomics of pyrophilous fungi reveals a link between fire events and developmental genes.</title>
        <authorList>
            <consortium name="DOE Joint Genome Institute"/>
            <person name="Steindorff A.S."/>
            <person name="Carver A."/>
            <person name="Calhoun S."/>
            <person name="Stillman K."/>
            <person name="Liu H."/>
            <person name="Lipzen A."/>
            <person name="Pangilinan J."/>
            <person name="Labutti K."/>
            <person name="Bruns T.D."/>
            <person name="Grigoriev I.V."/>
        </authorList>
    </citation>
    <scope>NUCLEOTIDE SEQUENCE [LARGE SCALE GENOMIC DNA]</scope>
    <source>
        <strain evidence="7 8">CBS 144469</strain>
    </source>
</reference>